<evidence type="ECO:0000259" key="2">
    <source>
        <dbReference type="Pfam" id="PF13672"/>
    </source>
</evidence>
<dbReference type="EMBL" id="JAHBBD010000007">
    <property type="protein sequence ID" value="MBW3082628.1"/>
    <property type="molecule type" value="Genomic_DNA"/>
</dbReference>
<comment type="caution">
    <text evidence="3">The sequence shown here is derived from an EMBL/GenBank/DDBJ whole genome shotgun (WGS) entry which is preliminary data.</text>
</comment>
<accession>A0ABS6W801</accession>
<dbReference type="Proteomes" id="UP000812844">
    <property type="component" value="Unassembled WGS sequence"/>
</dbReference>
<protein>
    <submittedName>
        <fullName evidence="3">Protein phosphatase 2C domain-containing protein</fullName>
    </submittedName>
</protein>
<dbReference type="InterPro" id="IPR001932">
    <property type="entry name" value="PPM-type_phosphatase-like_dom"/>
</dbReference>
<organism evidence="3 4">
    <name type="scientific">Bifidobacterium phasiani</name>
    <dbReference type="NCBI Taxonomy" id="2834431"/>
    <lineage>
        <taxon>Bacteria</taxon>
        <taxon>Bacillati</taxon>
        <taxon>Actinomycetota</taxon>
        <taxon>Actinomycetes</taxon>
        <taxon>Bifidobacteriales</taxon>
        <taxon>Bifidobacteriaceae</taxon>
        <taxon>Bifidobacterium</taxon>
    </lineage>
</organism>
<proteinExistence type="predicted"/>
<evidence type="ECO:0000313" key="4">
    <source>
        <dbReference type="Proteomes" id="UP000812844"/>
    </source>
</evidence>
<dbReference type="RefSeq" id="WP_219080998.1">
    <property type="nucleotide sequence ID" value="NZ_JAHBBD010000007.1"/>
</dbReference>
<reference evidence="3 4" key="1">
    <citation type="submission" date="2021-05" db="EMBL/GenBank/DDBJ databases">
        <title>Phylogenetic classification of ten novel species belonging to the genus Bifidobacterium comprising B. colchicus sp. nov., B. abeli sp. nov., B. bicoloris sp. nov., B. guerezis sp. nov., B. rosaliae sp. nov., B. santillanensis sp. nov., B. argentati sp. nov., B. amazzoni sp. nov., B. pluviali sp. nov., and B. pinnaculum sp. nov.</title>
        <authorList>
            <person name="Lugli G.A."/>
            <person name="Ruiz Garcia L."/>
            <person name="Margolles A."/>
            <person name="Ventura M."/>
        </authorList>
    </citation>
    <scope>NUCLEOTIDE SEQUENCE [LARGE SCALE GENOMIC DNA]</scope>
    <source>
        <strain evidence="3 4">6T3</strain>
    </source>
</reference>
<gene>
    <name evidence="3" type="ORF">KIH73_04415</name>
</gene>
<dbReference type="Pfam" id="PF13672">
    <property type="entry name" value="PP2C_2"/>
    <property type="match status" value="1"/>
</dbReference>
<evidence type="ECO:0000313" key="3">
    <source>
        <dbReference type="EMBL" id="MBW3082628.1"/>
    </source>
</evidence>
<feature type="domain" description="PPM-type phosphatase" evidence="2">
    <location>
        <begin position="73"/>
        <end position="293"/>
    </location>
</feature>
<name>A0ABS6W801_9BIFI</name>
<feature type="region of interest" description="Disordered" evidence="1">
    <location>
        <begin position="1"/>
        <end position="34"/>
    </location>
</feature>
<evidence type="ECO:0000256" key="1">
    <source>
        <dbReference type="SAM" id="MobiDB-lite"/>
    </source>
</evidence>
<sequence>MRPAAPQITTVGTGDRAGTDRIATPGAAADHATDDALPHRRAVNERQAATSGPAVALDIVEHHGVTAAYASLRGLAHEDFGRPRQDAAGLLRAGRHIIATVADGASQARLSHIGASVVCRSATAAVRDQLRGGATPESLDWQAVTAVTRDALRRQAARLLGAPARETGASHPGPDDSTYAALLGTTAEVLVVDAEAETPTFVRATLAGDGYAFLLDADHGVLPLGTTKGDESGLATSAIRPLPADPGAGYPRIVAGTIGRGGQALMLTTDGIGDDMADGSTPTAGYLLRRLSRPVAPHELLRAASYLKFQSHDDRTVVMVWAQ</sequence>
<keyword evidence="4" id="KW-1185">Reference proteome</keyword>